<dbReference type="Proteomes" id="UP001057291">
    <property type="component" value="Unassembled WGS sequence"/>
</dbReference>
<dbReference type="CDD" id="cd12797">
    <property type="entry name" value="M23_peptidase"/>
    <property type="match status" value="1"/>
</dbReference>
<dbReference type="AlphaFoldDB" id="A0AAV4LHB9"/>
<dbReference type="PANTHER" id="PTHR21666">
    <property type="entry name" value="PEPTIDASE-RELATED"/>
    <property type="match status" value="1"/>
</dbReference>
<dbReference type="GO" id="GO:0004222">
    <property type="term" value="F:metalloendopeptidase activity"/>
    <property type="evidence" value="ECO:0007669"/>
    <property type="project" value="TreeGrafter"/>
</dbReference>
<feature type="chain" id="PRO_5043416585" evidence="2">
    <location>
        <begin position="26"/>
        <end position="328"/>
    </location>
</feature>
<evidence type="ECO:0000256" key="1">
    <source>
        <dbReference type="ARBA" id="ARBA00022729"/>
    </source>
</evidence>
<gene>
    <name evidence="4" type="primary">lytH</name>
    <name evidence="4" type="ORF">DNHGIG_27020</name>
</gene>
<dbReference type="Gene3D" id="2.70.70.10">
    <property type="entry name" value="Glucose Permease (Domain IIA)"/>
    <property type="match status" value="1"/>
</dbReference>
<dbReference type="SUPFAM" id="SSF53955">
    <property type="entry name" value="Lysozyme-like"/>
    <property type="match status" value="1"/>
</dbReference>
<dbReference type="InterPro" id="IPR011055">
    <property type="entry name" value="Dup_hybrid_motif"/>
</dbReference>
<dbReference type="Pfam" id="PF01551">
    <property type="entry name" value="Peptidase_M23"/>
    <property type="match status" value="1"/>
</dbReference>
<dbReference type="InterPro" id="IPR016047">
    <property type="entry name" value="M23ase_b-sheet_dom"/>
</dbReference>
<keyword evidence="5" id="KW-1185">Reference proteome</keyword>
<accession>A0AAV4LHB9</accession>
<dbReference type="InterPro" id="IPR023346">
    <property type="entry name" value="Lysozyme-like_dom_sf"/>
</dbReference>
<dbReference type="PANTHER" id="PTHR21666:SF289">
    <property type="entry name" value="L-ALA--D-GLU ENDOPEPTIDASE"/>
    <property type="match status" value="1"/>
</dbReference>
<evidence type="ECO:0000259" key="3">
    <source>
        <dbReference type="Pfam" id="PF01551"/>
    </source>
</evidence>
<feature type="signal peptide" evidence="2">
    <location>
        <begin position="1"/>
        <end position="25"/>
    </location>
</feature>
<evidence type="ECO:0000313" key="5">
    <source>
        <dbReference type="Proteomes" id="UP001057291"/>
    </source>
</evidence>
<feature type="domain" description="M23ase beta-sheet core" evidence="3">
    <location>
        <begin position="204"/>
        <end position="301"/>
    </location>
</feature>
<proteinExistence type="predicted"/>
<dbReference type="EMBL" id="BOQE01000001">
    <property type="protein sequence ID" value="GIM47153.1"/>
    <property type="molecule type" value="Genomic_DNA"/>
</dbReference>
<sequence>MKAIVLLITILLGLVSTVWPAQVHAEETKQKHDALLMIYRRVSKITNIPWFYLAAVNQYETALHWKKKKHHPAEAEIEWKPEVWCGLLNPNQADHNNGTIRLYGGIGRDGSGDGIADPKNALDSIYTLGIYLSRNGTSEDDIRIAIWDYYQDQMIVERICAFARLFNECGIVDMSKHSFPLPKRADYSYKDSWGAKRAWGGRRTHEGTDIFAGYGTPVLATSYGYVEMMGWNKYGGWRIGIRDLDNIYHYYAHLSSFQKGIQRGTLVKPGQIIGYVGSSGYGKPGTSGKFPPHLHYGMYRDTGRNEWAFDPYPYLRRWEQQAQPRIGG</sequence>
<organism evidence="4 5">
    <name type="scientific">Collibacillus ludicampi</name>
    <dbReference type="NCBI Taxonomy" id="2771369"/>
    <lineage>
        <taxon>Bacteria</taxon>
        <taxon>Bacillati</taxon>
        <taxon>Bacillota</taxon>
        <taxon>Bacilli</taxon>
        <taxon>Bacillales</taxon>
        <taxon>Alicyclobacillaceae</taxon>
        <taxon>Collibacillus</taxon>
    </lineage>
</organism>
<dbReference type="InterPro" id="IPR050570">
    <property type="entry name" value="Cell_wall_metabolism_enzyme"/>
</dbReference>
<reference evidence="4" key="1">
    <citation type="journal article" date="2023" name="Int. J. Syst. Evol. Microbiol.">
        <title>Collibacillus ludicampi gen. nov., sp. nov., a new soil bacterium of the family Alicyclobacillaceae.</title>
        <authorList>
            <person name="Jojima T."/>
            <person name="Ioku Y."/>
            <person name="Fukuta Y."/>
            <person name="Shirasaka N."/>
            <person name="Matsumura Y."/>
            <person name="Mori M."/>
        </authorList>
    </citation>
    <scope>NUCLEOTIDE SEQUENCE</scope>
    <source>
        <strain evidence="4">TP075</strain>
    </source>
</reference>
<comment type="caution">
    <text evidence="4">The sequence shown here is derived from an EMBL/GenBank/DDBJ whole genome shotgun (WGS) entry which is preliminary data.</text>
</comment>
<evidence type="ECO:0000256" key="2">
    <source>
        <dbReference type="SAM" id="SignalP"/>
    </source>
</evidence>
<dbReference type="RefSeq" id="WP_282200172.1">
    <property type="nucleotide sequence ID" value="NZ_BOQE01000001.1"/>
</dbReference>
<protein>
    <submittedName>
        <fullName evidence="4">L-Ala--D-Glu endopeptidase</fullName>
    </submittedName>
</protein>
<dbReference type="SUPFAM" id="SSF51261">
    <property type="entry name" value="Duplicated hybrid motif"/>
    <property type="match status" value="1"/>
</dbReference>
<name>A0AAV4LHB9_9BACL</name>
<keyword evidence="1 2" id="KW-0732">Signal</keyword>
<evidence type="ECO:0000313" key="4">
    <source>
        <dbReference type="EMBL" id="GIM47153.1"/>
    </source>
</evidence>